<evidence type="ECO:0000313" key="6">
    <source>
        <dbReference type="EMBL" id="QFY44504.1"/>
    </source>
</evidence>
<dbReference type="FunCoup" id="A0A5Q0BQN3">
    <property type="interactions" value="57"/>
</dbReference>
<dbReference type="RefSeq" id="WP_153250465.1">
    <property type="nucleotide sequence ID" value="NZ_CP044205.1"/>
</dbReference>
<evidence type="ECO:0000313" key="7">
    <source>
        <dbReference type="Proteomes" id="UP000325755"/>
    </source>
</evidence>
<reference evidence="6 7" key="1">
    <citation type="submission" date="2019-09" db="EMBL/GenBank/DDBJ databases">
        <title>Ecophysiology of the spiral-shaped methanotroph Methylospira mobilis as revealed by the complete genome sequence.</title>
        <authorList>
            <person name="Oshkin I.Y."/>
            <person name="Dedysh S.N."/>
            <person name="Miroshnikov K."/>
            <person name="Danilova O.V."/>
            <person name="Hakobyan A."/>
            <person name="Liesack W."/>
        </authorList>
    </citation>
    <scope>NUCLEOTIDE SEQUENCE [LARGE SCALE GENOMIC DNA]</scope>
    <source>
        <strain evidence="6 7">Shm1</strain>
    </source>
</reference>
<evidence type="ECO:0000256" key="3">
    <source>
        <dbReference type="ARBA" id="ARBA00022801"/>
    </source>
</evidence>
<organism evidence="6 7">
    <name type="scientific">Candidatus Methylospira mobilis</name>
    <dbReference type="NCBI Taxonomy" id="1808979"/>
    <lineage>
        <taxon>Bacteria</taxon>
        <taxon>Pseudomonadati</taxon>
        <taxon>Pseudomonadota</taxon>
        <taxon>Gammaproteobacteria</taxon>
        <taxon>Methylococcales</taxon>
        <taxon>Methylococcaceae</taxon>
        <taxon>Candidatus Methylospira</taxon>
    </lineage>
</organism>
<dbReference type="EMBL" id="CP044205">
    <property type="protein sequence ID" value="QFY44504.1"/>
    <property type="molecule type" value="Genomic_DNA"/>
</dbReference>
<dbReference type="PROSITE" id="PS51257">
    <property type="entry name" value="PROKAR_LIPOPROTEIN"/>
    <property type="match status" value="1"/>
</dbReference>
<dbReference type="InterPro" id="IPR051202">
    <property type="entry name" value="Peptidase_C40"/>
</dbReference>
<keyword evidence="4" id="KW-0788">Thiol protease</keyword>
<accession>A0A5Q0BQN3</accession>
<dbReference type="GO" id="GO:0006508">
    <property type="term" value="P:proteolysis"/>
    <property type="evidence" value="ECO:0007669"/>
    <property type="project" value="UniProtKB-KW"/>
</dbReference>
<gene>
    <name evidence="6" type="ORF">F6R98_19255</name>
</gene>
<evidence type="ECO:0000256" key="2">
    <source>
        <dbReference type="ARBA" id="ARBA00022670"/>
    </source>
</evidence>
<dbReference type="InterPro" id="IPR038765">
    <property type="entry name" value="Papain-like_cys_pep_sf"/>
</dbReference>
<dbReference type="GO" id="GO:0008234">
    <property type="term" value="F:cysteine-type peptidase activity"/>
    <property type="evidence" value="ECO:0007669"/>
    <property type="project" value="UniProtKB-KW"/>
</dbReference>
<dbReference type="PANTHER" id="PTHR47053:SF1">
    <property type="entry name" value="MUREIN DD-ENDOPEPTIDASE MEPH-RELATED"/>
    <property type="match status" value="1"/>
</dbReference>
<name>A0A5Q0BQN3_9GAMM</name>
<dbReference type="OrthoDB" id="9807055at2"/>
<feature type="domain" description="NlpC/P60" evidence="5">
    <location>
        <begin position="43"/>
        <end position="167"/>
    </location>
</feature>
<dbReference type="KEGG" id="mmob:F6R98_19255"/>
<evidence type="ECO:0000259" key="5">
    <source>
        <dbReference type="PROSITE" id="PS51935"/>
    </source>
</evidence>
<sequence length="169" mass="18569">MRGNGRLIHVDGLFRKLAVLSTLLIMAGCASTPRQPARVPVFPSSAPPVVHSALALKGVPYRSGGDSPDEGFDCSGFVQYVFSRHGFRLPRRSEDMAMMLPAVAVQERRPGDLLFFNTSSRPHTHVGIYLGGDAFIHSPSSRSGAVMISSLYQDYWSQRLDGVRRPGRR</sequence>
<dbReference type="Pfam" id="PF00877">
    <property type="entry name" value="NLPC_P60"/>
    <property type="match status" value="1"/>
</dbReference>
<dbReference type="InParanoid" id="A0A5Q0BQN3"/>
<dbReference type="AlphaFoldDB" id="A0A5Q0BQN3"/>
<dbReference type="InterPro" id="IPR000064">
    <property type="entry name" value="NLP_P60_dom"/>
</dbReference>
<keyword evidence="3" id="KW-0378">Hydrolase</keyword>
<keyword evidence="7" id="KW-1185">Reference proteome</keyword>
<comment type="similarity">
    <text evidence="1">Belongs to the peptidase C40 family.</text>
</comment>
<protein>
    <submittedName>
        <fullName evidence="6">NlpC/P60 family protein</fullName>
    </submittedName>
</protein>
<evidence type="ECO:0000256" key="1">
    <source>
        <dbReference type="ARBA" id="ARBA00007074"/>
    </source>
</evidence>
<dbReference type="Proteomes" id="UP000325755">
    <property type="component" value="Chromosome"/>
</dbReference>
<dbReference type="SUPFAM" id="SSF54001">
    <property type="entry name" value="Cysteine proteinases"/>
    <property type="match status" value="1"/>
</dbReference>
<evidence type="ECO:0000256" key="4">
    <source>
        <dbReference type="ARBA" id="ARBA00022807"/>
    </source>
</evidence>
<proteinExistence type="inferred from homology"/>
<dbReference type="PROSITE" id="PS51935">
    <property type="entry name" value="NLPC_P60"/>
    <property type="match status" value="1"/>
</dbReference>
<dbReference type="PANTHER" id="PTHR47053">
    <property type="entry name" value="MUREIN DD-ENDOPEPTIDASE MEPH-RELATED"/>
    <property type="match status" value="1"/>
</dbReference>
<dbReference type="Gene3D" id="3.90.1720.10">
    <property type="entry name" value="endopeptidase domain like (from Nostoc punctiforme)"/>
    <property type="match status" value="1"/>
</dbReference>
<keyword evidence="2" id="KW-0645">Protease</keyword>